<evidence type="ECO:0008006" key="3">
    <source>
        <dbReference type="Google" id="ProtNLM"/>
    </source>
</evidence>
<dbReference type="PANTHER" id="PTHR37946">
    <property type="entry name" value="SLL1969 PROTEIN"/>
    <property type="match status" value="1"/>
</dbReference>
<sequence>MAKDTTLIIHGWSDCSNSFKKLKQFLIDNKVGTVQTILYADYESREDNITFNDVVDGLNDQMIANGLIDADGNKLKDVNVIVHSTGGLVIRHWIWQYYHDRIEQCPVKRLVMLAPANFGSPLAHRGKSFMGSLFKGRWKIGDMLEVGRNLLNGLELASPYQWDLAHEDVLRDEPYYNRKQIQTTILVGLKDYEGLRGWVNKPGTDGTVVIAGTSLDTAKLVLDFSHSGKDPARQHHDWAYQNPPDDFGFGVIAGVDHGSIVEPTSPKTGDKGMVGGLILRALTTKTPKDFEKLINDLEQYTESCYQKTQKPRFQQFVLHAVDDLGDSIKDFTVEFFIFRPHRLSKKGLADDSKMDKLEKDLSQEVHEILTANFHTNQTDTSFRRFLVDLEEIRAFMNKAEEQLGARPALSMRVHVPKVDDGIQYENKDLENIVIHDTSGTLKPPKNFFYENTTTFIELRVNRFNNYVHIGVKPRKH</sequence>
<gene>
    <name evidence="1" type="ORF">NITGR_500010</name>
</gene>
<dbReference type="RefSeq" id="WP_005009124.1">
    <property type="nucleotide sequence ID" value="NZ_HG422173.1"/>
</dbReference>
<dbReference type="Proteomes" id="UP000011704">
    <property type="component" value="Unassembled WGS sequence"/>
</dbReference>
<dbReference type="STRING" id="1266370.NITGR_500010"/>
<comment type="caution">
    <text evidence="1">The sequence shown here is derived from an EMBL/GenBank/DDBJ whole genome shotgun (WGS) entry which is preliminary data.</text>
</comment>
<dbReference type="InParanoid" id="M1Z099"/>
<dbReference type="EMBL" id="CAQJ01000056">
    <property type="protein sequence ID" value="CCQ90945.1"/>
    <property type="molecule type" value="Genomic_DNA"/>
</dbReference>
<dbReference type="AlphaFoldDB" id="M1Z099"/>
<reference evidence="1 2" key="1">
    <citation type="journal article" date="2013" name="Front. Microbiol.">
        <title>The genome of Nitrospina gracilis illuminates the metabolism and evolution of the major marine nitrite oxidizer.</title>
        <authorList>
            <person name="Luecker S."/>
            <person name="Nowka B."/>
            <person name="Rattei T."/>
            <person name="Spieck E."/>
            <person name="and Daims H."/>
        </authorList>
    </citation>
    <scope>NUCLEOTIDE SEQUENCE [LARGE SCALE GENOMIC DNA]</scope>
    <source>
        <strain evidence="1 2">3/211</strain>
    </source>
</reference>
<name>M1Z099_NITG3</name>
<evidence type="ECO:0000313" key="2">
    <source>
        <dbReference type="Proteomes" id="UP000011704"/>
    </source>
</evidence>
<evidence type="ECO:0000313" key="1">
    <source>
        <dbReference type="EMBL" id="CCQ90945.1"/>
    </source>
</evidence>
<protein>
    <recommendedName>
        <fullName evidence="3">Alpha/beta hydrolase</fullName>
    </recommendedName>
</protein>
<dbReference type="OrthoDB" id="489469at2"/>
<organism evidence="1 2">
    <name type="scientific">Nitrospina gracilis (strain 3/211)</name>
    <dbReference type="NCBI Taxonomy" id="1266370"/>
    <lineage>
        <taxon>Bacteria</taxon>
        <taxon>Pseudomonadati</taxon>
        <taxon>Nitrospinota/Tectimicrobiota group</taxon>
        <taxon>Nitrospinota</taxon>
        <taxon>Nitrospinia</taxon>
        <taxon>Nitrospinales</taxon>
        <taxon>Nitrospinaceae</taxon>
        <taxon>Nitrospina</taxon>
    </lineage>
</organism>
<keyword evidence="2" id="KW-1185">Reference proteome</keyword>
<dbReference type="ESTHER" id="9bact-m1z099">
    <property type="family name" value="PlaB"/>
</dbReference>
<dbReference type="Gene3D" id="3.40.50.1820">
    <property type="entry name" value="alpha/beta hydrolase"/>
    <property type="match status" value="1"/>
</dbReference>
<accession>M1Z099</accession>
<dbReference type="PANTHER" id="PTHR37946:SF1">
    <property type="entry name" value="SLL1969 PROTEIN"/>
    <property type="match status" value="1"/>
</dbReference>
<dbReference type="HOGENOM" id="CLU_043261_0_0_0"/>
<proteinExistence type="predicted"/>
<dbReference type="SUPFAM" id="SSF53474">
    <property type="entry name" value="alpha/beta-Hydrolases"/>
    <property type="match status" value="1"/>
</dbReference>
<dbReference type="InterPro" id="IPR029058">
    <property type="entry name" value="AB_hydrolase_fold"/>
</dbReference>